<dbReference type="Proteomes" id="UP000886998">
    <property type="component" value="Unassembled WGS sequence"/>
</dbReference>
<sequence>MLKKQDRKPLSPSNCLPPPHRPCRAENPKERICNNGTTAEIRKPQTVTYESRIEDGEVISHQAYEITVDGSG</sequence>
<proteinExistence type="predicted"/>
<dbReference type="AlphaFoldDB" id="A0A8X6YW64"/>
<evidence type="ECO:0000313" key="3">
    <source>
        <dbReference type="Proteomes" id="UP000886998"/>
    </source>
</evidence>
<gene>
    <name evidence="2" type="ORF">TNIN_89271</name>
</gene>
<evidence type="ECO:0000256" key="1">
    <source>
        <dbReference type="SAM" id="MobiDB-lite"/>
    </source>
</evidence>
<comment type="caution">
    <text evidence="2">The sequence shown here is derived from an EMBL/GenBank/DDBJ whole genome shotgun (WGS) entry which is preliminary data.</text>
</comment>
<name>A0A8X6YW64_9ARAC</name>
<protein>
    <submittedName>
        <fullName evidence="2">Uncharacterized protein</fullName>
    </submittedName>
</protein>
<reference evidence="2" key="1">
    <citation type="submission" date="2020-08" db="EMBL/GenBank/DDBJ databases">
        <title>Multicomponent nature underlies the extraordinary mechanical properties of spider dragline silk.</title>
        <authorList>
            <person name="Kono N."/>
            <person name="Nakamura H."/>
            <person name="Mori M."/>
            <person name="Yoshida Y."/>
            <person name="Ohtoshi R."/>
            <person name="Malay A.D."/>
            <person name="Moran D.A.P."/>
            <person name="Tomita M."/>
            <person name="Numata K."/>
            <person name="Arakawa K."/>
        </authorList>
    </citation>
    <scope>NUCLEOTIDE SEQUENCE</scope>
</reference>
<keyword evidence="3" id="KW-1185">Reference proteome</keyword>
<evidence type="ECO:0000313" key="2">
    <source>
        <dbReference type="EMBL" id="GFY78315.1"/>
    </source>
</evidence>
<dbReference type="EMBL" id="BMAV01022930">
    <property type="protein sequence ID" value="GFY78315.1"/>
    <property type="molecule type" value="Genomic_DNA"/>
</dbReference>
<organism evidence="2 3">
    <name type="scientific">Trichonephila inaurata madagascariensis</name>
    <dbReference type="NCBI Taxonomy" id="2747483"/>
    <lineage>
        <taxon>Eukaryota</taxon>
        <taxon>Metazoa</taxon>
        <taxon>Ecdysozoa</taxon>
        <taxon>Arthropoda</taxon>
        <taxon>Chelicerata</taxon>
        <taxon>Arachnida</taxon>
        <taxon>Araneae</taxon>
        <taxon>Araneomorphae</taxon>
        <taxon>Entelegynae</taxon>
        <taxon>Araneoidea</taxon>
        <taxon>Nephilidae</taxon>
        <taxon>Trichonephila</taxon>
        <taxon>Trichonephila inaurata</taxon>
    </lineage>
</organism>
<accession>A0A8X6YW64</accession>
<feature type="region of interest" description="Disordered" evidence="1">
    <location>
        <begin position="1"/>
        <end position="30"/>
    </location>
</feature>